<dbReference type="Proteomes" id="UP001189429">
    <property type="component" value="Unassembled WGS sequence"/>
</dbReference>
<reference evidence="2" key="1">
    <citation type="submission" date="2023-10" db="EMBL/GenBank/DDBJ databases">
        <authorList>
            <person name="Chen Y."/>
            <person name="Shah S."/>
            <person name="Dougan E. K."/>
            <person name="Thang M."/>
            <person name="Chan C."/>
        </authorList>
    </citation>
    <scope>NUCLEOTIDE SEQUENCE [LARGE SCALE GENOMIC DNA]</scope>
</reference>
<evidence type="ECO:0000313" key="3">
    <source>
        <dbReference type="Proteomes" id="UP001189429"/>
    </source>
</evidence>
<feature type="compositionally biased region" description="Polar residues" evidence="1">
    <location>
        <begin position="303"/>
        <end position="313"/>
    </location>
</feature>
<organism evidence="2 3">
    <name type="scientific">Prorocentrum cordatum</name>
    <dbReference type="NCBI Taxonomy" id="2364126"/>
    <lineage>
        <taxon>Eukaryota</taxon>
        <taxon>Sar</taxon>
        <taxon>Alveolata</taxon>
        <taxon>Dinophyceae</taxon>
        <taxon>Prorocentrales</taxon>
        <taxon>Prorocentraceae</taxon>
        <taxon>Prorocentrum</taxon>
    </lineage>
</organism>
<feature type="compositionally biased region" description="Low complexity" evidence="1">
    <location>
        <begin position="209"/>
        <end position="225"/>
    </location>
</feature>
<feature type="compositionally biased region" description="Low complexity" evidence="1">
    <location>
        <begin position="153"/>
        <end position="162"/>
    </location>
</feature>
<feature type="compositionally biased region" description="Basic residues" evidence="1">
    <location>
        <begin position="29"/>
        <end position="39"/>
    </location>
</feature>
<feature type="compositionally biased region" description="Low complexity" evidence="1">
    <location>
        <begin position="169"/>
        <end position="179"/>
    </location>
</feature>
<proteinExistence type="predicted"/>
<name>A0ABN9S4Z1_9DINO</name>
<feature type="compositionally biased region" description="Low complexity" evidence="1">
    <location>
        <begin position="77"/>
        <end position="93"/>
    </location>
</feature>
<feature type="region of interest" description="Disordered" evidence="1">
    <location>
        <begin position="1"/>
        <end position="328"/>
    </location>
</feature>
<keyword evidence="3" id="KW-1185">Reference proteome</keyword>
<evidence type="ECO:0000256" key="1">
    <source>
        <dbReference type="SAM" id="MobiDB-lite"/>
    </source>
</evidence>
<gene>
    <name evidence="2" type="ORF">PCOR1329_LOCUS26546</name>
</gene>
<sequence length="328" mass="33653">VGEALRGAVRRWRRQEPEPHHWRPSCALRPRHAVRHHGGAGRGGADRGSRRVGALLRACAGPRPGQPDGSRAPGLRPGCRAAVLAGAAGASGLPLPPLRGRRRRPPPAGARAPRRGGCGGRAGPAAGRRRPGGGRGDPAAGALRGGGGGPEGGVPAAASGAAAHDHGGAARPPGRAPAGGRRRARQRPHRGAQGRPPSGTTRNGMPSCSKAAGTSPASSAATLGSQDDPRAPQRGQPPGEAPTGRIRRPPGLCRPEPPASLTFSRFPETEYGANKFMPPDLLPSMELAGSLAMSDRTRDSELTSDLYQDSPKASSGHGAPLDQRDRRR</sequence>
<accession>A0ABN9S4Z1</accession>
<feature type="compositionally biased region" description="Basic residues" evidence="1">
    <location>
        <begin position="180"/>
        <end position="192"/>
    </location>
</feature>
<dbReference type="EMBL" id="CAUYUJ010009458">
    <property type="protein sequence ID" value="CAK0826863.1"/>
    <property type="molecule type" value="Genomic_DNA"/>
</dbReference>
<protein>
    <submittedName>
        <fullName evidence="2">Uncharacterized protein</fullName>
    </submittedName>
</protein>
<evidence type="ECO:0000313" key="2">
    <source>
        <dbReference type="EMBL" id="CAK0826863.1"/>
    </source>
</evidence>
<comment type="caution">
    <text evidence="2">The sequence shown here is derived from an EMBL/GenBank/DDBJ whole genome shotgun (WGS) entry which is preliminary data.</text>
</comment>
<feature type="compositionally biased region" description="Gly residues" evidence="1">
    <location>
        <begin position="143"/>
        <end position="152"/>
    </location>
</feature>
<feature type="non-terminal residue" evidence="2">
    <location>
        <position position="1"/>
    </location>
</feature>